<dbReference type="RefSeq" id="WP_115773530.1">
    <property type="nucleotide sequence ID" value="NZ_PIOC01000017.1"/>
</dbReference>
<proteinExistence type="predicted"/>
<protein>
    <recommendedName>
        <fullName evidence="4">YppG-like protein</fullName>
    </recommendedName>
</protein>
<organism evidence="2 3">
    <name type="scientific">Oceanobacillus arenosus</name>
    <dbReference type="NCBI Taxonomy" id="1229153"/>
    <lineage>
        <taxon>Bacteria</taxon>
        <taxon>Bacillati</taxon>
        <taxon>Bacillota</taxon>
        <taxon>Bacilli</taxon>
        <taxon>Bacillales</taxon>
        <taxon>Bacillaceae</taxon>
        <taxon>Oceanobacillus</taxon>
    </lineage>
</organism>
<dbReference type="InterPro" id="IPR025555">
    <property type="entry name" value="YppG"/>
</dbReference>
<evidence type="ECO:0000313" key="3">
    <source>
        <dbReference type="Proteomes" id="UP000257143"/>
    </source>
</evidence>
<dbReference type="EMBL" id="PIOC01000017">
    <property type="protein sequence ID" value="RDW18351.1"/>
    <property type="molecule type" value="Genomic_DNA"/>
</dbReference>
<name>A0A3D8PST6_9BACI</name>
<dbReference type="AlphaFoldDB" id="A0A3D8PST6"/>
<dbReference type="Proteomes" id="UP000257143">
    <property type="component" value="Unassembled WGS sequence"/>
</dbReference>
<evidence type="ECO:0000313" key="2">
    <source>
        <dbReference type="EMBL" id="RDW18351.1"/>
    </source>
</evidence>
<reference evidence="3" key="1">
    <citation type="submission" date="2017-11" db="EMBL/GenBank/DDBJ databases">
        <authorList>
            <person name="Zhu W."/>
        </authorList>
    </citation>
    <scope>NUCLEOTIDE SEQUENCE [LARGE SCALE GENOMIC DNA]</scope>
    <source>
        <strain evidence="3">CAU 1183</strain>
    </source>
</reference>
<gene>
    <name evidence="2" type="ORF">CWR48_12290</name>
</gene>
<comment type="caution">
    <text evidence="2">The sequence shown here is derived from an EMBL/GenBank/DDBJ whole genome shotgun (WGS) entry which is preliminary data.</text>
</comment>
<feature type="region of interest" description="Disordered" evidence="1">
    <location>
        <begin position="1"/>
        <end position="34"/>
    </location>
</feature>
<evidence type="ECO:0008006" key="4">
    <source>
        <dbReference type="Google" id="ProtNLM"/>
    </source>
</evidence>
<keyword evidence="3" id="KW-1185">Reference proteome</keyword>
<dbReference type="Pfam" id="PF14179">
    <property type="entry name" value="YppG"/>
    <property type="match status" value="1"/>
</dbReference>
<dbReference type="OrthoDB" id="2890507at2"/>
<evidence type="ECO:0000256" key="1">
    <source>
        <dbReference type="SAM" id="MobiDB-lite"/>
    </source>
</evidence>
<sequence length="74" mass="8875">MFPPRQRRAFPPQYPSRYQRRRTQRAQSPNNPKLLSLFQDNEGKFDMNRIFSSVNQMQSAYKQVSPLIKGFIKR</sequence>
<accession>A0A3D8PST6</accession>